<feature type="transmembrane region" description="Helical" evidence="1">
    <location>
        <begin position="52"/>
        <end position="74"/>
    </location>
</feature>
<keyword evidence="1" id="KW-0472">Membrane</keyword>
<evidence type="ECO:0000313" key="2">
    <source>
        <dbReference type="EMBL" id="OGK31001.1"/>
    </source>
</evidence>
<evidence type="ECO:0000313" key="3">
    <source>
        <dbReference type="Proteomes" id="UP000177199"/>
    </source>
</evidence>
<evidence type="ECO:0000256" key="1">
    <source>
        <dbReference type="SAM" id="Phobius"/>
    </source>
</evidence>
<proteinExistence type="predicted"/>
<gene>
    <name evidence="2" type="ORF">A3F29_02520</name>
</gene>
<accession>A0A1F7HIE8</accession>
<sequence length="141" mass="15536">MGIRQRLNSLYIYFLSLFTFLNPLRVFAATNADLQVDENTLEFQIPTLGEVLTFIIRFFFVMAGLAALLYLLLGAFTWITSGGNKENVEKARDKIQAAIVGIILVVIVVAILATLETVVFSGSLCFGLTCPVSIPTLLKPF</sequence>
<keyword evidence="1" id="KW-0812">Transmembrane</keyword>
<comment type="caution">
    <text evidence="2">The sequence shown here is derived from an EMBL/GenBank/DDBJ whole genome shotgun (WGS) entry which is preliminary data.</text>
</comment>
<organism evidence="2 3">
    <name type="scientific">Candidatus Roizmanbacteria bacterium RIFCSPHIGHO2_12_FULL_33_9</name>
    <dbReference type="NCBI Taxonomy" id="1802045"/>
    <lineage>
        <taxon>Bacteria</taxon>
        <taxon>Candidatus Roizmaniibacteriota</taxon>
    </lineage>
</organism>
<feature type="transmembrane region" description="Helical" evidence="1">
    <location>
        <begin position="95"/>
        <end position="113"/>
    </location>
</feature>
<reference evidence="2 3" key="1">
    <citation type="journal article" date="2016" name="Nat. Commun.">
        <title>Thousands of microbial genomes shed light on interconnected biogeochemical processes in an aquifer system.</title>
        <authorList>
            <person name="Anantharaman K."/>
            <person name="Brown C.T."/>
            <person name="Hug L.A."/>
            <person name="Sharon I."/>
            <person name="Castelle C.J."/>
            <person name="Probst A.J."/>
            <person name="Thomas B.C."/>
            <person name="Singh A."/>
            <person name="Wilkins M.J."/>
            <person name="Karaoz U."/>
            <person name="Brodie E.L."/>
            <person name="Williams K.H."/>
            <person name="Hubbard S.S."/>
            <person name="Banfield J.F."/>
        </authorList>
    </citation>
    <scope>NUCLEOTIDE SEQUENCE [LARGE SCALE GENOMIC DNA]</scope>
</reference>
<name>A0A1F7HIE8_9BACT</name>
<protein>
    <submittedName>
        <fullName evidence="2">Uncharacterized protein</fullName>
    </submittedName>
</protein>
<dbReference type="Proteomes" id="UP000177199">
    <property type="component" value="Unassembled WGS sequence"/>
</dbReference>
<keyword evidence="1" id="KW-1133">Transmembrane helix</keyword>
<dbReference type="AlphaFoldDB" id="A0A1F7HIE8"/>
<dbReference type="EMBL" id="MFZV01000033">
    <property type="protein sequence ID" value="OGK31001.1"/>
    <property type="molecule type" value="Genomic_DNA"/>
</dbReference>